<keyword evidence="6" id="KW-0347">Helicase</keyword>
<dbReference type="PROSITE" id="PS51192">
    <property type="entry name" value="HELICASE_ATP_BIND_1"/>
    <property type="match status" value="1"/>
</dbReference>
<keyword evidence="2" id="KW-0067">ATP-binding</keyword>
<dbReference type="Pfam" id="PF04851">
    <property type="entry name" value="ResIII"/>
    <property type="match status" value="1"/>
</dbReference>
<proteinExistence type="predicted"/>
<dbReference type="Gene3D" id="3.40.50.300">
    <property type="entry name" value="P-loop containing nucleotide triphosphate hydrolases"/>
    <property type="match status" value="2"/>
</dbReference>
<protein>
    <submittedName>
        <fullName evidence="6">DEAD/DEAH box helicase family protein</fullName>
    </submittedName>
</protein>
<dbReference type="InterPro" id="IPR001650">
    <property type="entry name" value="Helicase_C-like"/>
</dbReference>
<dbReference type="SMART" id="SM00490">
    <property type="entry name" value="HELICc"/>
    <property type="match status" value="1"/>
</dbReference>
<dbReference type="EMBL" id="JARZFX010000002">
    <property type="protein sequence ID" value="MEC5422865.1"/>
    <property type="molecule type" value="Genomic_DNA"/>
</dbReference>
<evidence type="ECO:0000259" key="5">
    <source>
        <dbReference type="PROSITE" id="PS51194"/>
    </source>
</evidence>
<evidence type="ECO:0000256" key="3">
    <source>
        <dbReference type="ARBA" id="ARBA00023125"/>
    </source>
</evidence>
<dbReference type="PANTHER" id="PTHR30580:SF1">
    <property type="entry name" value="COMF OPERON PROTEIN 1"/>
    <property type="match status" value="1"/>
</dbReference>
<dbReference type="InterPro" id="IPR014001">
    <property type="entry name" value="Helicase_ATP-bd"/>
</dbReference>
<dbReference type="PROSITE" id="PS51194">
    <property type="entry name" value="HELICASE_CTER"/>
    <property type="match status" value="1"/>
</dbReference>
<keyword evidence="6" id="KW-0378">Hydrolase</keyword>
<dbReference type="PANTHER" id="PTHR30580">
    <property type="entry name" value="PRIMOSOMAL PROTEIN N"/>
    <property type="match status" value="1"/>
</dbReference>
<evidence type="ECO:0000313" key="7">
    <source>
        <dbReference type="Proteomes" id="UP001335737"/>
    </source>
</evidence>
<feature type="domain" description="Helicase ATP-binding" evidence="4">
    <location>
        <begin position="46"/>
        <end position="198"/>
    </location>
</feature>
<name>A0ABU6KD99_9BACI</name>
<dbReference type="InterPro" id="IPR027417">
    <property type="entry name" value="P-loop_NTPase"/>
</dbReference>
<dbReference type="SUPFAM" id="SSF52540">
    <property type="entry name" value="P-loop containing nucleoside triphosphate hydrolases"/>
    <property type="match status" value="1"/>
</dbReference>
<evidence type="ECO:0000256" key="2">
    <source>
        <dbReference type="ARBA" id="ARBA00022840"/>
    </source>
</evidence>
<dbReference type="InterPro" id="IPR006935">
    <property type="entry name" value="Helicase/UvrB_N"/>
</dbReference>
<sequence>MGRIMECEPLYYWAGKKPDWTVHDNPCSWHGELTTVQQQAADRIQAAVRNQESELLVWAVCGAGKTEMLFPGVTEALRLGKRICLATPRADVVRELLPRIQQAFAEVDVQGLYGGSEEKDGTAQLILATTHQLLRYKAAFDVLIIDEIDAFPFHADASLPFAANRAKASPSTTIYLTATPRKNHQIQIARKKLPHIFVPVRFHGHPLPVPKMKMVFSLKKDLQKYMPPSSFVKWVKNRKNPTRQLLIFVPTIQLAEKMKENLANLLLKEGILESTNSLIAVHASDPDREEKVQLFRKKEIFVLITTTILERGVTFPSVDVSIFNAGHVVFDEAALVQISGRAGRSTDDPTGEVIFFHDGKTEAMVQAVGSIVSMNKRGGIN</sequence>
<keyword evidence="7" id="KW-1185">Reference proteome</keyword>
<organism evidence="6 7">
    <name type="scientific">Virgibacillus tibetensis</name>
    <dbReference type="NCBI Taxonomy" id="3042313"/>
    <lineage>
        <taxon>Bacteria</taxon>
        <taxon>Bacillati</taxon>
        <taxon>Bacillota</taxon>
        <taxon>Bacilli</taxon>
        <taxon>Bacillales</taxon>
        <taxon>Bacillaceae</taxon>
        <taxon>Virgibacillus</taxon>
    </lineage>
</organism>
<evidence type="ECO:0000256" key="1">
    <source>
        <dbReference type="ARBA" id="ARBA00022741"/>
    </source>
</evidence>
<reference evidence="6 7" key="1">
    <citation type="journal article" date="2024" name="Int. J. Syst. Evol. Microbiol.">
        <title>Virgibacillus tibetensis sp. nov., isolated from salt lake on the Tibetan Plateau of China.</title>
        <authorList>
            <person name="Phurbu D."/>
            <person name="Liu Z.-X."/>
            <person name="Wang R."/>
            <person name="Zheng Y.-Y."/>
            <person name="Liu H.-C."/>
            <person name="Zhou Y.-G."/>
            <person name="Yu Y.-J."/>
            <person name="Li A.-H."/>
        </authorList>
    </citation>
    <scope>NUCLEOTIDE SEQUENCE [LARGE SCALE GENOMIC DNA]</scope>
    <source>
        <strain evidence="6 7">C22-A2</strain>
    </source>
</reference>
<dbReference type="Proteomes" id="UP001335737">
    <property type="component" value="Unassembled WGS sequence"/>
</dbReference>
<keyword evidence="1" id="KW-0547">Nucleotide-binding</keyword>
<gene>
    <name evidence="6" type="ORF">QGM71_05045</name>
</gene>
<evidence type="ECO:0000259" key="4">
    <source>
        <dbReference type="PROSITE" id="PS51192"/>
    </source>
</evidence>
<accession>A0ABU6KD99</accession>
<dbReference type="GO" id="GO:0004386">
    <property type="term" value="F:helicase activity"/>
    <property type="evidence" value="ECO:0007669"/>
    <property type="project" value="UniProtKB-KW"/>
</dbReference>
<keyword evidence="3" id="KW-0238">DNA-binding</keyword>
<dbReference type="SMART" id="SM00487">
    <property type="entry name" value="DEXDc"/>
    <property type="match status" value="1"/>
</dbReference>
<evidence type="ECO:0000313" key="6">
    <source>
        <dbReference type="EMBL" id="MEC5422865.1"/>
    </source>
</evidence>
<comment type="caution">
    <text evidence="6">The sequence shown here is derived from an EMBL/GenBank/DDBJ whole genome shotgun (WGS) entry which is preliminary data.</text>
</comment>
<dbReference type="Pfam" id="PF00271">
    <property type="entry name" value="Helicase_C"/>
    <property type="match status" value="1"/>
</dbReference>
<feature type="domain" description="Helicase C-terminal" evidence="5">
    <location>
        <begin position="227"/>
        <end position="381"/>
    </location>
</feature>